<dbReference type="InterPro" id="IPR024642">
    <property type="entry name" value="SUZ-C"/>
</dbReference>
<reference evidence="3" key="1">
    <citation type="journal article" date="2020" name="Phytopathology">
        <title>Genome sequence of the chestnut blight fungus Cryphonectria parasitica EP155: A fundamental resource for an archetypical invasive plant pathogen.</title>
        <authorList>
            <person name="Crouch J.A."/>
            <person name="Dawe A."/>
            <person name="Aerts A."/>
            <person name="Barry K."/>
            <person name="Churchill A.C.L."/>
            <person name="Grimwood J."/>
            <person name="Hillman B."/>
            <person name="Milgroom M.G."/>
            <person name="Pangilinan J."/>
            <person name="Smith M."/>
            <person name="Salamov A."/>
            <person name="Schmutz J."/>
            <person name="Yadav J."/>
            <person name="Grigoriev I.V."/>
            <person name="Nuss D."/>
        </authorList>
    </citation>
    <scope>NUCLEOTIDE SEQUENCE</scope>
    <source>
        <strain evidence="3">EP155</strain>
    </source>
</reference>
<evidence type="ECO:0000259" key="2">
    <source>
        <dbReference type="PROSITE" id="PS51938"/>
    </source>
</evidence>
<protein>
    <recommendedName>
        <fullName evidence="2">SUZ-C domain-containing protein</fullName>
    </recommendedName>
</protein>
<name>A0A9P5CM55_CRYP1</name>
<dbReference type="OrthoDB" id="5422283at2759"/>
<feature type="compositionally biased region" description="Basic and acidic residues" evidence="1">
    <location>
        <begin position="192"/>
        <end position="206"/>
    </location>
</feature>
<evidence type="ECO:0000256" key="1">
    <source>
        <dbReference type="SAM" id="MobiDB-lite"/>
    </source>
</evidence>
<gene>
    <name evidence="3" type="ORF">M406DRAFT_332897</name>
</gene>
<evidence type="ECO:0000313" key="3">
    <source>
        <dbReference type="EMBL" id="KAF3762515.1"/>
    </source>
</evidence>
<dbReference type="GeneID" id="63837920"/>
<organism evidence="3 4">
    <name type="scientific">Cryphonectria parasitica (strain ATCC 38755 / EP155)</name>
    <dbReference type="NCBI Taxonomy" id="660469"/>
    <lineage>
        <taxon>Eukaryota</taxon>
        <taxon>Fungi</taxon>
        <taxon>Dikarya</taxon>
        <taxon>Ascomycota</taxon>
        <taxon>Pezizomycotina</taxon>
        <taxon>Sordariomycetes</taxon>
        <taxon>Sordariomycetidae</taxon>
        <taxon>Diaporthales</taxon>
        <taxon>Cryphonectriaceae</taxon>
        <taxon>Cryphonectria-Endothia species complex</taxon>
        <taxon>Cryphonectria</taxon>
    </lineage>
</organism>
<feature type="compositionally biased region" description="Basic residues" evidence="1">
    <location>
        <begin position="173"/>
        <end position="183"/>
    </location>
</feature>
<accession>A0A9P5CM55</accession>
<dbReference type="PROSITE" id="PS51938">
    <property type="entry name" value="SUZ_C"/>
    <property type="match status" value="1"/>
</dbReference>
<dbReference type="RefSeq" id="XP_040773494.1">
    <property type="nucleotide sequence ID" value="XM_040920791.1"/>
</dbReference>
<sequence length="286" mass="31437">MGNKTAADAWDDDWVTQADRVAKEENNTPEPQAPKTKQERIAQHRELQRKLWEEAEEPPQMPYHVAASSNVPFAQGFKPQMKLLSRKPVKKVVDPVTGIEKLMLEDDDEDDRDKKPQLPTAAEIEEKRKQKERDYEERRAKLFGTPPPETTSGATTPGATTPPLVGENSRGNYRGRGRGRGGRGGRGGQRNEGYKNDLRNDSRSENYRGGVRNDSQDGRPGNSNGGSPYRELFDPDASSRSASRPQRGGATSSPTRGPESAIRAPRGPDSSGARGFGFANRGAKEG</sequence>
<feature type="compositionally biased region" description="Polar residues" evidence="1">
    <location>
        <begin position="238"/>
        <end position="255"/>
    </location>
</feature>
<proteinExistence type="predicted"/>
<feature type="region of interest" description="Disordered" evidence="1">
    <location>
        <begin position="1"/>
        <end position="42"/>
    </location>
</feature>
<feature type="compositionally biased region" description="Low complexity" evidence="1">
    <location>
        <begin position="150"/>
        <end position="172"/>
    </location>
</feature>
<feature type="domain" description="SUZ-C" evidence="2">
    <location>
        <begin position="236"/>
        <end position="280"/>
    </location>
</feature>
<dbReference type="Proteomes" id="UP000803844">
    <property type="component" value="Unassembled WGS sequence"/>
</dbReference>
<comment type="caution">
    <text evidence="3">The sequence shown here is derived from an EMBL/GenBank/DDBJ whole genome shotgun (WGS) entry which is preliminary data.</text>
</comment>
<keyword evidence="4" id="KW-1185">Reference proteome</keyword>
<feature type="compositionally biased region" description="Basic and acidic residues" evidence="1">
    <location>
        <begin position="124"/>
        <end position="140"/>
    </location>
</feature>
<feature type="compositionally biased region" description="Low complexity" evidence="1">
    <location>
        <begin position="272"/>
        <end position="286"/>
    </location>
</feature>
<feature type="region of interest" description="Disordered" evidence="1">
    <location>
        <begin position="101"/>
        <end position="286"/>
    </location>
</feature>
<evidence type="ECO:0000313" key="4">
    <source>
        <dbReference type="Proteomes" id="UP000803844"/>
    </source>
</evidence>
<dbReference type="EMBL" id="MU032350">
    <property type="protein sequence ID" value="KAF3762515.1"/>
    <property type="molecule type" value="Genomic_DNA"/>
</dbReference>
<dbReference type="AlphaFoldDB" id="A0A9P5CM55"/>